<dbReference type="AlphaFoldDB" id="A0A1M6XAC3"/>
<accession>A0A1M6XAC3</accession>
<dbReference type="OrthoDB" id="2220259at2"/>
<evidence type="ECO:0000313" key="1">
    <source>
        <dbReference type="EMBL" id="SHL02911.1"/>
    </source>
</evidence>
<name>A0A1M6XAC3_9FIRM</name>
<proteinExistence type="predicted"/>
<sequence length="128" mass="15243">MGNIQFSIHDYYDMLNLHKALLEAKFHENPENASVPGSPIVARLYNELLDRLAECEAGKKGKENWTEWRKIKNQNFYKERAISNIIQFSQWRTSDYQQKANLIHNYFSPFTYTEDELSELVYEIDNKF</sequence>
<reference evidence="1 2" key="1">
    <citation type="submission" date="2016-11" db="EMBL/GenBank/DDBJ databases">
        <authorList>
            <person name="Jaros S."/>
            <person name="Januszkiewicz K."/>
            <person name="Wedrychowicz H."/>
        </authorList>
    </citation>
    <scope>NUCLEOTIDE SEQUENCE [LARGE SCALE GENOMIC DNA]</scope>
    <source>
        <strain evidence="1 2">DSM 15929</strain>
    </source>
</reference>
<dbReference type="STRING" id="1121322.SAMN02745136_03896"/>
<protein>
    <submittedName>
        <fullName evidence="1">Uncharacterized protein</fullName>
    </submittedName>
</protein>
<evidence type="ECO:0000313" key="2">
    <source>
        <dbReference type="Proteomes" id="UP000184386"/>
    </source>
</evidence>
<dbReference type="Proteomes" id="UP000184386">
    <property type="component" value="Unassembled WGS sequence"/>
</dbReference>
<dbReference type="EMBL" id="FRAC01000022">
    <property type="protein sequence ID" value="SHL02911.1"/>
    <property type="molecule type" value="Genomic_DNA"/>
</dbReference>
<keyword evidence="2" id="KW-1185">Reference proteome</keyword>
<dbReference type="RefSeq" id="WP_073278527.1">
    <property type="nucleotide sequence ID" value="NZ_FRAC01000022.1"/>
</dbReference>
<organism evidence="1 2">
    <name type="scientific">Anaerocolumna jejuensis DSM 15929</name>
    <dbReference type="NCBI Taxonomy" id="1121322"/>
    <lineage>
        <taxon>Bacteria</taxon>
        <taxon>Bacillati</taxon>
        <taxon>Bacillota</taxon>
        <taxon>Clostridia</taxon>
        <taxon>Lachnospirales</taxon>
        <taxon>Lachnospiraceae</taxon>
        <taxon>Anaerocolumna</taxon>
    </lineage>
</organism>
<gene>
    <name evidence="1" type="ORF">SAMN02745136_03896</name>
</gene>